<organism evidence="2 3">
    <name type="scientific">Pisolithus tinctorius Marx 270</name>
    <dbReference type="NCBI Taxonomy" id="870435"/>
    <lineage>
        <taxon>Eukaryota</taxon>
        <taxon>Fungi</taxon>
        <taxon>Dikarya</taxon>
        <taxon>Basidiomycota</taxon>
        <taxon>Agaricomycotina</taxon>
        <taxon>Agaricomycetes</taxon>
        <taxon>Agaricomycetidae</taxon>
        <taxon>Boletales</taxon>
        <taxon>Sclerodermatineae</taxon>
        <taxon>Pisolithaceae</taxon>
        <taxon>Pisolithus</taxon>
    </lineage>
</organism>
<reference evidence="3" key="2">
    <citation type="submission" date="2015-01" db="EMBL/GenBank/DDBJ databases">
        <title>Evolutionary Origins and Diversification of the Mycorrhizal Mutualists.</title>
        <authorList>
            <consortium name="DOE Joint Genome Institute"/>
            <consortium name="Mycorrhizal Genomics Consortium"/>
            <person name="Kohler A."/>
            <person name="Kuo A."/>
            <person name="Nagy L.G."/>
            <person name="Floudas D."/>
            <person name="Copeland A."/>
            <person name="Barry K.W."/>
            <person name="Cichocki N."/>
            <person name="Veneault-Fourrey C."/>
            <person name="LaButti K."/>
            <person name="Lindquist E.A."/>
            <person name="Lipzen A."/>
            <person name="Lundell T."/>
            <person name="Morin E."/>
            <person name="Murat C."/>
            <person name="Riley R."/>
            <person name="Ohm R."/>
            <person name="Sun H."/>
            <person name="Tunlid A."/>
            <person name="Henrissat B."/>
            <person name="Grigoriev I.V."/>
            <person name="Hibbett D.S."/>
            <person name="Martin F."/>
        </authorList>
    </citation>
    <scope>NUCLEOTIDE SEQUENCE [LARGE SCALE GENOMIC DNA]</scope>
    <source>
        <strain evidence="3">Marx 270</strain>
    </source>
</reference>
<feature type="compositionally biased region" description="Basic residues" evidence="1">
    <location>
        <begin position="45"/>
        <end position="54"/>
    </location>
</feature>
<dbReference type="InParanoid" id="A0A0C3P3A8"/>
<dbReference type="OrthoDB" id="2692192at2759"/>
<name>A0A0C3P3A8_PISTI</name>
<gene>
    <name evidence="2" type="ORF">M404DRAFT_23420</name>
</gene>
<keyword evidence="3" id="KW-1185">Reference proteome</keyword>
<feature type="region of interest" description="Disordered" evidence="1">
    <location>
        <begin position="1"/>
        <end position="119"/>
    </location>
</feature>
<evidence type="ECO:0000256" key="1">
    <source>
        <dbReference type="SAM" id="MobiDB-lite"/>
    </source>
</evidence>
<evidence type="ECO:0000313" key="3">
    <source>
        <dbReference type="Proteomes" id="UP000054217"/>
    </source>
</evidence>
<sequence length="584" mass="66089">MVVKQKSGGKKSPKKNSKKRGHQDEVEETAGMETGGVSEAVSQSKRQKKAHKGSTRAQMPPPKEILTRKRGPKASKGKGKATTTEDDGSSKEWEPLPVASGSNVPVEKAEQPTVYQHKASKTGETKKIFPKLSDRVILSNDVVPNVKKTELTEADLQSMVNEKALADLSLGYALMTTIRDKADERCDLERGPILRLREYNPRPLNDRYLVQLKNSIGLRGLQNKVVWNAMVVAVPPAAIDLGSLRPVQLGTYTNHVRWTAEVAKHEASFLNGNHRREVMKLMTVHWTHIQYTKGVQLTNSVYWEEHKDKLEDLMDEATTELERSGSWLVHFINKDKLDVHTNRTWLLENLSSNTPAVTLPDDDDDKLYQVLNILATLENDRDAKEKYVEEVRRRAGSTRVSRLSRILADEELYTSVMKLMHLKHFQGGTVKSKLDTGFTTRQLESWQCSTGGIQLLLCEYVLDVFKFLAAPIPVPTLTSVREHAGEGESKDKECRKVARKMWALTMRSPYFAWEIVNEYANVWGSAWADVTKKHTDGNPWRLWAVNDKISQGKWERLVTQYFRRLASLATIEGQNITIQPLGEL</sequence>
<reference evidence="2 3" key="1">
    <citation type="submission" date="2014-04" db="EMBL/GenBank/DDBJ databases">
        <authorList>
            <consortium name="DOE Joint Genome Institute"/>
            <person name="Kuo A."/>
            <person name="Kohler A."/>
            <person name="Costa M.D."/>
            <person name="Nagy L.G."/>
            <person name="Floudas D."/>
            <person name="Copeland A."/>
            <person name="Barry K.W."/>
            <person name="Cichocki N."/>
            <person name="Veneault-Fourrey C."/>
            <person name="LaButti K."/>
            <person name="Lindquist E.A."/>
            <person name="Lipzen A."/>
            <person name="Lundell T."/>
            <person name="Morin E."/>
            <person name="Murat C."/>
            <person name="Sun H."/>
            <person name="Tunlid A."/>
            <person name="Henrissat B."/>
            <person name="Grigoriev I.V."/>
            <person name="Hibbett D.S."/>
            <person name="Martin F."/>
            <person name="Nordberg H.P."/>
            <person name="Cantor M.N."/>
            <person name="Hua S.X."/>
        </authorList>
    </citation>
    <scope>NUCLEOTIDE SEQUENCE [LARGE SCALE GENOMIC DNA]</scope>
    <source>
        <strain evidence="2 3">Marx 270</strain>
    </source>
</reference>
<feature type="compositionally biased region" description="Basic residues" evidence="1">
    <location>
        <begin position="68"/>
        <end position="79"/>
    </location>
</feature>
<feature type="compositionally biased region" description="Basic residues" evidence="1">
    <location>
        <begin position="7"/>
        <end position="21"/>
    </location>
</feature>
<dbReference type="Proteomes" id="UP000054217">
    <property type="component" value="Unassembled WGS sequence"/>
</dbReference>
<evidence type="ECO:0000313" key="2">
    <source>
        <dbReference type="EMBL" id="KIO07515.1"/>
    </source>
</evidence>
<dbReference type="EMBL" id="KN831959">
    <property type="protein sequence ID" value="KIO07515.1"/>
    <property type="molecule type" value="Genomic_DNA"/>
</dbReference>
<dbReference type="HOGENOM" id="CLU_467004_0_0_1"/>
<proteinExistence type="predicted"/>
<protein>
    <submittedName>
        <fullName evidence="2">Uncharacterized protein</fullName>
    </submittedName>
</protein>
<dbReference type="AlphaFoldDB" id="A0A0C3P3A8"/>
<accession>A0A0C3P3A8</accession>